<protein>
    <submittedName>
        <fullName evidence="1">Uncharacterized protein</fullName>
    </submittedName>
</protein>
<evidence type="ECO:0000313" key="1">
    <source>
        <dbReference type="EMBL" id="MED6170520.1"/>
    </source>
</evidence>
<name>A0ABU6VA09_9FABA</name>
<organism evidence="1 2">
    <name type="scientific">Stylosanthes scabra</name>
    <dbReference type="NCBI Taxonomy" id="79078"/>
    <lineage>
        <taxon>Eukaryota</taxon>
        <taxon>Viridiplantae</taxon>
        <taxon>Streptophyta</taxon>
        <taxon>Embryophyta</taxon>
        <taxon>Tracheophyta</taxon>
        <taxon>Spermatophyta</taxon>
        <taxon>Magnoliopsida</taxon>
        <taxon>eudicotyledons</taxon>
        <taxon>Gunneridae</taxon>
        <taxon>Pentapetalae</taxon>
        <taxon>rosids</taxon>
        <taxon>fabids</taxon>
        <taxon>Fabales</taxon>
        <taxon>Fabaceae</taxon>
        <taxon>Papilionoideae</taxon>
        <taxon>50 kb inversion clade</taxon>
        <taxon>dalbergioids sensu lato</taxon>
        <taxon>Dalbergieae</taxon>
        <taxon>Pterocarpus clade</taxon>
        <taxon>Stylosanthes</taxon>
    </lineage>
</organism>
<dbReference type="EMBL" id="JASCZI010151172">
    <property type="protein sequence ID" value="MED6170520.1"/>
    <property type="molecule type" value="Genomic_DNA"/>
</dbReference>
<sequence length="147" mass="15862">MGWGDLVNHNFTKCDMTSYLSTTKDGNFLRHGGYPLIKQGGAGVEVPAPWTLASILSLTDSHPLLTILLKLTHSPHRHPHSSPPVRHASIATTLKSHCAPPPPPATANLQRGSHQARLCIVNLVSIAPLLCASSPLETRCFPLLQSR</sequence>
<comment type="caution">
    <text evidence="1">The sequence shown here is derived from an EMBL/GenBank/DDBJ whole genome shotgun (WGS) entry which is preliminary data.</text>
</comment>
<evidence type="ECO:0000313" key="2">
    <source>
        <dbReference type="Proteomes" id="UP001341840"/>
    </source>
</evidence>
<keyword evidence="2" id="KW-1185">Reference proteome</keyword>
<proteinExistence type="predicted"/>
<reference evidence="1 2" key="1">
    <citation type="journal article" date="2023" name="Plants (Basel)">
        <title>Bridging the Gap: Combining Genomics and Transcriptomics Approaches to Understand Stylosanthes scabra, an Orphan Legume from the Brazilian Caatinga.</title>
        <authorList>
            <person name="Ferreira-Neto J.R.C."/>
            <person name="da Silva M.D."/>
            <person name="Binneck E."/>
            <person name="de Melo N.F."/>
            <person name="da Silva R.H."/>
            <person name="de Melo A.L.T.M."/>
            <person name="Pandolfi V."/>
            <person name="Bustamante F.O."/>
            <person name="Brasileiro-Vidal A.C."/>
            <person name="Benko-Iseppon A.M."/>
        </authorList>
    </citation>
    <scope>NUCLEOTIDE SEQUENCE [LARGE SCALE GENOMIC DNA]</scope>
    <source>
        <tissue evidence="1">Leaves</tissue>
    </source>
</reference>
<accession>A0ABU6VA09</accession>
<dbReference type="Proteomes" id="UP001341840">
    <property type="component" value="Unassembled WGS sequence"/>
</dbReference>
<gene>
    <name evidence="1" type="ORF">PIB30_031756</name>
</gene>